<accession>A0A0U2RNU6</accession>
<dbReference type="EMBL" id="CP013650">
    <property type="protein sequence ID" value="ALS99018.1"/>
    <property type="molecule type" value="Genomic_DNA"/>
</dbReference>
<evidence type="ECO:0000313" key="2">
    <source>
        <dbReference type="Proteomes" id="UP000068447"/>
    </source>
</evidence>
<dbReference type="STRING" id="1526571.AT746_12585"/>
<organism evidence="1 2">
    <name type="scientific">Lacimicrobium alkaliphilum</name>
    <dbReference type="NCBI Taxonomy" id="1526571"/>
    <lineage>
        <taxon>Bacteria</taxon>
        <taxon>Pseudomonadati</taxon>
        <taxon>Pseudomonadota</taxon>
        <taxon>Gammaproteobacteria</taxon>
        <taxon>Alteromonadales</taxon>
        <taxon>Alteromonadaceae</taxon>
        <taxon>Lacimicrobium</taxon>
    </lineage>
</organism>
<dbReference type="AlphaFoldDB" id="A0A0U2RNU6"/>
<dbReference type="RefSeq" id="WP_062480821.1">
    <property type="nucleotide sequence ID" value="NZ_CP013650.1"/>
</dbReference>
<sequence>MQQNQSDIFRHDNQQLHFAELCNALYERELPQLAKVTNVSLLQRRLKGLSHHIKKAAEEMLRHQGPLQIDIHNASWQFKQSARPPKTVEPEKLSLWFSHHACFGMPLPVSCEHLGILHLELDSIDRLEPEQSRLHLNKHGWFSFTGQSEQSLQTDWQKALLLPARNTLSAACCGHMWKHGNKTQPRTLSLRELLLSNKINWKDFKKLL</sequence>
<protein>
    <submittedName>
        <fullName evidence="1">Uncharacterized protein</fullName>
    </submittedName>
</protein>
<gene>
    <name evidence="1" type="ORF">AT746_12585</name>
</gene>
<evidence type="ECO:0000313" key="1">
    <source>
        <dbReference type="EMBL" id="ALS99018.1"/>
    </source>
</evidence>
<dbReference type="Proteomes" id="UP000068447">
    <property type="component" value="Chromosome"/>
</dbReference>
<dbReference type="KEGG" id="lal:AT746_12585"/>
<dbReference type="OrthoDB" id="6321522at2"/>
<reference evidence="1 2" key="1">
    <citation type="submission" date="2015-12" db="EMBL/GenBank/DDBJ databases">
        <title>Complete genome of Lacimicrobium alkaliphilum KCTC 32984.</title>
        <authorList>
            <person name="Kim S.-G."/>
            <person name="Lee Y.-J."/>
        </authorList>
    </citation>
    <scope>NUCLEOTIDE SEQUENCE [LARGE SCALE GENOMIC DNA]</scope>
    <source>
        <strain evidence="1 2">YelD216</strain>
    </source>
</reference>
<proteinExistence type="predicted"/>
<keyword evidence="2" id="KW-1185">Reference proteome</keyword>
<name>A0A0U2RNU6_9ALTE</name>